<dbReference type="SUPFAM" id="SSF51069">
    <property type="entry name" value="Carbonic anhydrase"/>
    <property type="match status" value="1"/>
</dbReference>
<dbReference type="SMART" id="SM01057">
    <property type="entry name" value="Carb_anhydrase"/>
    <property type="match status" value="1"/>
</dbReference>
<name>A0A226EL09_FOLCA</name>
<dbReference type="EMBL" id="LNIX01000003">
    <property type="protein sequence ID" value="OXA57266.1"/>
    <property type="molecule type" value="Genomic_DNA"/>
</dbReference>
<dbReference type="GO" id="GO:0005737">
    <property type="term" value="C:cytoplasm"/>
    <property type="evidence" value="ECO:0007669"/>
    <property type="project" value="TreeGrafter"/>
</dbReference>
<reference evidence="4 5" key="1">
    <citation type="submission" date="2015-12" db="EMBL/GenBank/DDBJ databases">
        <title>The genome of Folsomia candida.</title>
        <authorList>
            <person name="Faddeeva A."/>
            <person name="Derks M.F."/>
            <person name="Anvar Y."/>
            <person name="Smit S."/>
            <person name="Van Straalen N."/>
            <person name="Roelofs D."/>
        </authorList>
    </citation>
    <scope>NUCLEOTIDE SEQUENCE [LARGE SCALE GENOMIC DNA]</scope>
    <source>
        <strain evidence="4 5">VU population</strain>
        <tissue evidence="4">Whole body</tissue>
    </source>
</reference>
<comment type="caution">
    <text evidence="4">The sequence shown here is derived from an EMBL/GenBank/DDBJ whole genome shotgun (WGS) entry which is preliminary data.</text>
</comment>
<evidence type="ECO:0000313" key="4">
    <source>
        <dbReference type="EMBL" id="OXA57266.1"/>
    </source>
</evidence>
<keyword evidence="5" id="KW-1185">Reference proteome</keyword>
<dbReference type="InterPro" id="IPR001148">
    <property type="entry name" value="CA_dom"/>
</dbReference>
<evidence type="ECO:0000256" key="1">
    <source>
        <dbReference type="ARBA" id="ARBA00010718"/>
    </source>
</evidence>
<proteinExistence type="inferred from homology"/>
<keyword evidence="2" id="KW-0732">Signal</keyword>
<feature type="signal peptide" evidence="2">
    <location>
        <begin position="1"/>
        <end position="21"/>
    </location>
</feature>
<dbReference type="AlphaFoldDB" id="A0A226EL09"/>
<dbReference type="InterPro" id="IPR023561">
    <property type="entry name" value="Carbonic_anhydrase_a-class"/>
</dbReference>
<dbReference type="OrthoDB" id="429145at2759"/>
<evidence type="ECO:0000259" key="3">
    <source>
        <dbReference type="PROSITE" id="PS51144"/>
    </source>
</evidence>
<dbReference type="InterPro" id="IPR036398">
    <property type="entry name" value="CA_dom_sf"/>
</dbReference>
<dbReference type="STRING" id="158441.A0A226EL09"/>
<dbReference type="PROSITE" id="PS51144">
    <property type="entry name" value="ALPHA_CA_2"/>
    <property type="match status" value="1"/>
</dbReference>
<dbReference type="GO" id="GO:0004089">
    <property type="term" value="F:carbonate dehydratase activity"/>
    <property type="evidence" value="ECO:0007669"/>
    <property type="project" value="InterPro"/>
</dbReference>
<dbReference type="Proteomes" id="UP000198287">
    <property type="component" value="Unassembled WGS sequence"/>
</dbReference>
<protein>
    <submittedName>
        <fullName evidence="4">Putative carbonic anhydrase 3</fullName>
    </submittedName>
</protein>
<organism evidence="4 5">
    <name type="scientific">Folsomia candida</name>
    <name type="common">Springtail</name>
    <dbReference type="NCBI Taxonomy" id="158441"/>
    <lineage>
        <taxon>Eukaryota</taxon>
        <taxon>Metazoa</taxon>
        <taxon>Ecdysozoa</taxon>
        <taxon>Arthropoda</taxon>
        <taxon>Hexapoda</taxon>
        <taxon>Collembola</taxon>
        <taxon>Entomobryomorpha</taxon>
        <taxon>Isotomoidea</taxon>
        <taxon>Isotomidae</taxon>
        <taxon>Proisotominae</taxon>
        <taxon>Folsomia</taxon>
    </lineage>
</organism>
<dbReference type="PANTHER" id="PTHR18952:SF124">
    <property type="entry name" value="CARBONIC ANHYDRASE 7"/>
    <property type="match status" value="1"/>
</dbReference>
<dbReference type="Pfam" id="PF00194">
    <property type="entry name" value="Carb_anhydrase"/>
    <property type="match status" value="1"/>
</dbReference>
<accession>A0A226EL09</accession>
<evidence type="ECO:0000256" key="2">
    <source>
        <dbReference type="SAM" id="SignalP"/>
    </source>
</evidence>
<dbReference type="OMA" id="HYSKWDW"/>
<feature type="domain" description="Alpha-carbonic anhydrase" evidence="3">
    <location>
        <begin position="31"/>
        <end position="287"/>
    </location>
</feature>
<evidence type="ECO:0000313" key="5">
    <source>
        <dbReference type="Proteomes" id="UP000198287"/>
    </source>
</evidence>
<comment type="similarity">
    <text evidence="1">Belongs to the alpha-carbonic anhydrase family.</text>
</comment>
<gene>
    <name evidence="4" type="ORF">Fcan01_07090</name>
</gene>
<dbReference type="GO" id="GO:0008270">
    <property type="term" value="F:zinc ion binding"/>
    <property type="evidence" value="ECO:0007669"/>
    <property type="project" value="InterPro"/>
</dbReference>
<dbReference type="CDD" id="cd00326">
    <property type="entry name" value="alpha_CA"/>
    <property type="match status" value="1"/>
</dbReference>
<sequence length="289" mass="32441">MRLKLSVLTTILCCIVIAKEAETVGIFSGPQEFCYTDMECGPDSDKWDGFCHSGKRQSPINLKVPYHSPSRYTHLLPLDRFQADHFFIQNNGHTINVDMTPVGENSQFFPGHGLSFTKYKFSNVHFHWGASNSEGSEHQLNSRNFSAEMHLTLRDAINSGDPNALAVVAIFLQVDDSVGPSPALAPLVNAIDQIREPHTHWMKVETPIDLSPLIPMRHDATVYSYQGSLTTPPCNSQVNWYVFGEPVPIWSSDVSAFRGVMDGRDAPLENNRRPVQPMSDRRIEIIKFV</sequence>
<feature type="chain" id="PRO_5013211667" evidence="2">
    <location>
        <begin position="22"/>
        <end position="289"/>
    </location>
</feature>
<dbReference type="Gene3D" id="3.10.200.10">
    <property type="entry name" value="Alpha carbonic anhydrase"/>
    <property type="match status" value="1"/>
</dbReference>
<dbReference type="PANTHER" id="PTHR18952">
    <property type="entry name" value="CARBONIC ANHYDRASE"/>
    <property type="match status" value="1"/>
</dbReference>